<evidence type="ECO:0000313" key="2">
    <source>
        <dbReference type="Proteomes" id="UP001056120"/>
    </source>
</evidence>
<dbReference type="Proteomes" id="UP001056120">
    <property type="component" value="Linkage Group LG25"/>
</dbReference>
<keyword evidence="2" id="KW-1185">Reference proteome</keyword>
<name>A0ACB9A2W6_9ASTR</name>
<evidence type="ECO:0000313" key="1">
    <source>
        <dbReference type="EMBL" id="KAI3704071.1"/>
    </source>
</evidence>
<gene>
    <name evidence="1" type="ORF">L1987_74278</name>
</gene>
<proteinExistence type="predicted"/>
<dbReference type="EMBL" id="CM042042">
    <property type="protein sequence ID" value="KAI3704071.1"/>
    <property type="molecule type" value="Genomic_DNA"/>
</dbReference>
<protein>
    <submittedName>
        <fullName evidence="1">Uncharacterized protein</fullName>
    </submittedName>
</protein>
<reference evidence="2" key="1">
    <citation type="journal article" date="2022" name="Mol. Ecol. Resour.">
        <title>The genomes of chicory, endive, great burdock and yacon provide insights into Asteraceae palaeo-polyploidization history and plant inulin production.</title>
        <authorList>
            <person name="Fan W."/>
            <person name="Wang S."/>
            <person name="Wang H."/>
            <person name="Wang A."/>
            <person name="Jiang F."/>
            <person name="Liu H."/>
            <person name="Zhao H."/>
            <person name="Xu D."/>
            <person name="Zhang Y."/>
        </authorList>
    </citation>
    <scope>NUCLEOTIDE SEQUENCE [LARGE SCALE GENOMIC DNA]</scope>
    <source>
        <strain evidence="2">cv. Yunnan</strain>
    </source>
</reference>
<sequence>MTGDAHEFLNILLNDLVDILLRFHYSCLYHILEKEAAKGPAESVSPPQKIVNGLHGDQSGEKPQPLAFFDDENVEMIEESAIQNAFGSAQEYASNTDHGYILFYESANNPG</sequence>
<accession>A0ACB9A2W6</accession>
<comment type="caution">
    <text evidence="1">The sequence shown here is derived from an EMBL/GenBank/DDBJ whole genome shotgun (WGS) entry which is preliminary data.</text>
</comment>
<organism evidence="1 2">
    <name type="scientific">Smallanthus sonchifolius</name>
    <dbReference type="NCBI Taxonomy" id="185202"/>
    <lineage>
        <taxon>Eukaryota</taxon>
        <taxon>Viridiplantae</taxon>
        <taxon>Streptophyta</taxon>
        <taxon>Embryophyta</taxon>
        <taxon>Tracheophyta</taxon>
        <taxon>Spermatophyta</taxon>
        <taxon>Magnoliopsida</taxon>
        <taxon>eudicotyledons</taxon>
        <taxon>Gunneridae</taxon>
        <taxon>Pentapetalae</taxon>
        <taxon>asterids</taxon>
        <taxon>campanulids</taxon>
        <taxon>Asterales</taxon>
        <taxon>Asteraceae</taxon>
        <taxon>Asteroideae</taxon>
        <taxon>Heliantheae alliance</taxon>
        <taxon>Millerieae</taxon>
        <taxon>Smallanthus</taxon>
    </lineage>
</organism>
<reference evidence="1 2" key="2">
    <citation type="journal article" date="2022" name="Mol. Ecol. Resour.">
        <title>The genomes of chicory, endive, great burdock and yacon provide insights into Asteraceae paleo-polyploidization history and plant inulin production.</title>
        <authorList>
            <person name="Fan W."/>
            <person name="Wang S."/>
            <person name="Wang H."/>
            <person name="Wang A."/>
            <person name="Jiang F."/>
            <person name="Liu H."/>
            <person name="Zhao H."/>
            <person name="Xu D."/>
            <person name="Zhang Y."/>
        </authorList>
    </citation>
    <scope>NUCLEOTIDE SEQUENCE [LARGE SCALE GENOMIC DNA]</scope>
    <source>
        <strain evidence="2">cv. Yunnan</strain>
        <tissue evidence="1">Leaves</tissue>
    </source>
</reference>